<dbReference type="InterPro" id="IPR043917">
    <property type="entry name" value="DUF5753"/>
</dbReference>
<dbReference type="InterPro" id="IPR001387">
    <property type="entry name" value="Cro/C1-type_HTH"/>
</dbReference>
<dbReference type="PROSITE" id="PS50943">
    <property type="entry name" value="HTH_CROC1"/>
    <property type="match status" value="1"/>
</dbReference>
<protein>
    <submittedName>
        <fullName evidence="2">Helix-turn-helix domain-containing protein</fullName>
    </submittedName>
</protein>
<dbReference type="GO" id="GO:0003677">
    <property type="term" value="F:DNA binding"/>
    <property type="evidence" value="ECO:0007669"/>
    <property type="project" value="InterPro"/>
</dbReference>
<sequence>MGRARQTFERRQLGLTLRRLREQAGKSQHAAAQEIGKARSRLVQIEDGEGTLPPDSLDSLLDLYSVEPQERETVRALASSARKRQKRRAYVDTLPDAYQRFADLESNATEIKAFEPSIVPGLLQSPSYIRSVISSWEGIFTSSAPAEIEQRIDYRMNRQSKTLHSEHPSELDIVLAEHAILDMKRTDFLLRDQLEHVLSLLDHHESLTVRVLPVGAVSNPACGGGFTIFGFGDRGSPIAFSSVVHGPSVYLDDAEDVGVLTRIFDRVCELTLSPEESRAFLERTRKEV</sequence>
<proteinExistence type="predicted"/>
<dbReference type="Pfam" id="PF13560">
    <property type="entry name" value="HTH_31"/>
    <property type="match status" value="1"/>
</dbReference>
<evidence type="ECO:0000313" key="3">
    <source>
        <dbReference type="Proteomes" id="UP000198716"/>
    </source>
</evidence>
<evidence type="ECO:0000313" key="2">
    <source>
        <dbReference type="EMBL" id="SFD60775.1"/>
    </source>
</evidence>
<feature type="domain" description="HTH cro/C1-type" evidence="1">
    <location>
        <begin position="17"/>
        <end position="71"/>
    </location>
</feature>
<organism evidence="2 3">
    <name type="scientific">Actinopolyspora alba</name>
    <dbReference type="NCBI Taxonomy" id="673379"/>
    <lineage>
        <taxon>Bacteria</taxon>
        <taxon>Bacillati</taxon>
        <taxon>Actinomycetota</taxon>
        <taxon>Actinomycetes</taxon>
        <taxon>Actinopolysporales</taxon>
        <taxon>Actinopolysporaceae</taxon>
        <taxon>Actinopolyspora</taxon>
        <taxon>Actinopolyspora alba group</taxon>
    </lineage>
</organism>
<dbReference type="SMART" id="SM00530">
    <property type="entry name" value="HTH_XRE"/>
    <property type="match status" value="1"/>
</dbReference>
<dbReference type="Gene3D" id="1.10.260.40">
    <property type="entry name" value="lambda repressor-like DNA-binding domains"/>
    <property type="match status" value="1"/>
</dbReference>
<dbReference type="AlphaFoldDB" id="A0A1I1TQY7"/>
<dbReference type="Pfam" id="PF19054">
    <property type="entry name" value="DUF5753"/>
    <property type="match status" value="1"/>
</dbReference>
<evidence type="ECO:0000259" key="1">
    <source>
        <dbReference type="PROSITE" id="PS50943"/>
    </source>
</evidence>
<accession>A0A1I1TQY7</accession>
<dbReference type="SUPFAM" id="SSF47413">
    <property type="entry name" value="lambda repressor-like DNA-binding domains"/>
    <property type="match status" value="1"/>
</dbReference>
<dbReference type="InterPro" id="IPR010982">
    <property type="entry name" value="Lambda_DNA-bd_dom_sf"/>
</dbReference>
<dbReference type="RefSeq" id="WP_092922492.1">
    <property type="nucleotide sequence ID" value="NZ_FOMZ01000001.1"/>
</dbReference>
<dbReference type="Proteomes" id="UP000198716">
    <property type="component" value="Unassembled WGS sequence"/>
</dbReference>
<reference evidence="3" key="1">
    <citation type="submission" date="2016-10" db="EMBL/GenBank/DDBJ databases">
        <authorList>
            <person name="Varghese N."/>
            <person name="Submissions S."/>
        </authorList>
    </citation>
    <scope>NUCLEOTIDE SEQUENCE [LARGE SCALE GENOMIC DNA]</scope>
    <source>
        <strain evidence="3">DSM 45004</strain>
    </source>
</reference>
<dbReference type="EMBL" id="FOMZ01000001">
    <property type="protein sequence ID" value="SFD60775.1"/>
    <property type="molecule type" value="Genomic_DNA"/>
</dbReference>
<keyword evidence="3" id="KW-1185">Reference proteome</keyword>
<dbReference type="CDD" id="cd00093">
    <property type="entry name" value="HTH_XRE"/>
    <property type="match status" value="1"/>
</dbReference>
<gene>
    <name evidence="2" type="ORF">SAMN04487819_101264</name>
</gene>
<name>A0A1I1TQY7_9ACTN</name>